<evidence type="ECO:0000313" key="2">
    <source>
        <dbReference type="Proteomes" id="UP000823775"/>
    </source>
</evidence>
<name>A0ABS8S5S6_DATST</name>
<gene>
    <name evidence="1" type="ORF">HAX54_021533</name>
</gene>
<dbReference type="Proteomes" id="UP000823775">
    <property type="component" value="Unassembled WGS sequence"/>
</dbReference>
<organism evidence="1 2">
    <name type="scientific">Datura stramonium</name>
    <name type="common">Jimsonweed</name>
    <name type="synonym">Common thornapple</name>
    <dbReference type="NCBI Taxonomy" id="4076"/>
    <lineage>
        <taxon>Eukaryota</taxon>
        <taxon>Viridiplantae</taxon>
        <taxon>Streptophyta</taxon>
        <taxon>Embryophyta</taxon>
        <taxon>Tracheophyta</taxon>
        <taxon>Spermatophyta</taxon>
        <taxon>Magnoliopsida</taxon>
        <taxon>eudicotyledons</taxon>
        <taxon>Gunneridae</taxon>
        <taxon>Pentapetalae</taxon>
        <taxon>asterids</taxon>
        <taxon>lamiids</taxon>
        <taxon>Solanales</taxon>
        <taxon>Solanaceae</taxon>
        <taxon>Solanoideae</taxon>
        <taxon>Datureae</taxon>
        <taxon>Datura</taxon>
    </lineage>
</organism>
<dbReference type="InterPro" id="IPR011990">
    <property type="entry name" value="TPR-like_helical_dom_sf"/>
</dbReference>
<dbReference type="Gene3D" id="1.25.40.10">
    <property type="entry name" value="Tetratricopeptide repeat domain"/>
    <property type="match status" value="1"/>
</dbReference>
<reference evidence="1 2" key="1">
    <citation type="journal article" date="2021" name="BMC Genomics">
        <title>Datura genome reveals duplications of psychoactive alkaloid biosynthetic genes and high mutation rate following tissue culture.</title>
        <authorList>
            <person name="Rajewski A."/>
            <person name="Carter-House D."/>
            <person name="Stajich J."/>
            <person name="Litt A."/>
        </authorList>
    </citation>
    <scope>NUCLEOTIDE SEQUENCE [LARGE SCALE GENOMIC DNA]</scope>
    <source>
        <strain evidence="1">AR-01</strain>
    </source>
</reference>
<dbReference type="EMBL" id="JACEIK010000259">
    <property type="protein sequence ID" value="MCD7453590.1"/>
    <property type="molecule type" value="Genomic_DNA"/>
</dbReference>
<sequence>MLVSLYFRNREAKKALKIFHWVSRPDFPCLVDYGLCALLVNGFCKNDMAVEGLKVLRMMVFGNLKVGGEVRMWVYRSLLREARIREAQELNEAFKCAENGDKGNEEVAALLDREVENELKNGQIYSICMKVCDCTSELQAPLKLEFPLSSFHTKRRHHWLFLSSSHMGPLSVEVDMCDVNFSSQYPGAVGGIPGNSKSTVTVEIPIG</sequence>
<evidence type="ECO:0000313" key="1">
    <source>
        <dbReference type="EMBL" id="MCD7453590.1"/>
    </source>
</evidence>
<evidence type="ECO:0008006" key="3">
    <source>
        <dbReference type="Google" id="ProtNLM"/>
    </source>
</evidence>
<comment type="caution">
    <text evidence="1">The sequence shown here is derived from an EMBL/GenBank/DDBJ whole genome shotgun (WGS) entry which is preliminary data.</text>
</comment>
<accession>A0ABS8S5S6</accession>
<protein>
    <recommendedName>
        <fullName evidence="3">Pentatricopeptide repeat-containing protein</fullName>
    </recommendedName>
</protein>
<proteinExistence type="predicted"/>
<keyword evidence="2" id="KW-1185">Reference proteome</keyword>